<dbReference type="Proteomes" id="UP001431783">
    <property type="component" value="Unassembled WGS sequence"/>
</dbReference>
<comment type="caution">
    <text evidence="1">The sequence shown here is derived from an EMBL/GenBank/DDBJ whole genome shotgun (WGS) entry which is preliminary data.</text>
</comment>
<reference evidence="1 2" key="1">
    <citation type="submission" date="2023-03" db="EMBL/GenBank/DDBJ databases">
        <title>Genome insight into feeding habits of ladybird beetles.</title>
        <authorList>
            <person name="Li H.-S."/>
            <person name="Huang Y.-H."/>
            <person name="Pang H."/>
        </authorList>
    </citation>
    <scope>NUCLEOTIDE SEQUENCE [LARGE SCALE GENOMIC DNA]</scope>
    <source>
        <strain evidence="1">SYSU_2023b</strain>
        <tissue evidence="1">Whole body</tissue>
    </source>
</reference>
<evidence type="ECO:0000313" key="2">
    <source>
        <dbReference type="Proteomes" id="UP001431783"/>
    </source>
</evidence>
<name>A0AAW1VA55_9CUCU</name>
<dbReference type="EMBL" id="JARQZJ010000136">
    <property type="protein sequence ID" value="KAK9892586.1"/>
    <property type="molecule type" value="Genomic_DNA"/>
</dbReference>
<protein>
    <submittedName>
        <fullName evidence="1">Uncharacterized protein</fullName>
    </submittedName>
</protein>
<organism evidence="1 2">
    <name type="scientific">Henosepilachna vigintioctopunctata</name>
    <dbReference type="NCBI Taxonomy" id="420089"/>
    <lineage>
        <taxon>Eukaryota</taxon>
        <taxon>Metazoa</taxon>
        <taxon>Ecdysozoa</taxon>
        <taxon>Arthropoda</taxon>
        <taxon>Hexapoda</taxon>
        <taxon>Insecta</taxon>
        <taxon>Pterygota</taxon>
        <taxon>Neoptera</taxon>
        <taxon>Endopterygota</taxon>
        <taxon>Coleoptera</taxon>
        <taxon>Polyphaga</taxon>
        <taxon>Cucujiformia</taxon>
        <taxon>Coccinelloidea</taxon>
        <taxon>Coccinellidae</taxon>
        <taxon>Epilachninae</taxon>
        <taxon>Epilachnini</taxon>
        <taxon>Henosepilachna</taxon>
    </lineage>
</organism>
<accession>A0AAW1VA55</accession>
<dbReference type="AlphaFoldDB" id="A0AAW1VA55"/>
<proteinExistence type="predicted"/>
<evidence type="ECO:0000313" key="1">
    <source>
        <dbReference type="EMBL" id="KAK9892586.1"/>
    </source>
</evidence>
<sequence>MNRTKKKSPKFVQNLILSEKKEERRRKFLELYILRFCQYVSECNINQFVPMYLISYRISNKHFVFSFLKVEYSRIITYTLCILLLLIKKDLQTLYYDVFHLES</sequence>
<keyword evidence="2" id="KW-1185">Reference proteome</keyword>
<gene>
    <name evidence="1" type="ORF">WA026_020968</name>
</gene>